<protein>
    <submittedName>
        <fullName evidence="3">DUF4307 domain-containing protein</fullName>
    </submittedName>
</protein>
<sequence length="142" mass="14811">MGGTTTTGSTAQRLDERYGRRRPSPRRRRALVGAAAAAGAALVAWTVWAGLGLAGEQAVSHQVVGFSDPTPTGVVLTFQVTKDPAATVSCDVRALAEDFTTVGWRTVELGPAQDATLQQAVEIRTQAEAVSAEVMGCELVEG</sequence>
<feature type="transmembrane region" description="Helical" evidence="2">
    <location>
        <begin position="30"/>
        <end position="51"/>
    </location>
</feature>
<evidence type="ECO:0000256" key="1">
    <source>
        <dbReference type="SAM" id="MobiDB-lite"/>
    </source>
</evidence>
<dbReference type="InterPro" id="IPR006311">
    <property type="entry name" value="TAT_signal"/>
</dbReference>
<feature type="compositionally biased region" description="Polar residues" evidence="1">
    <location>
        <begin position="1"/>
        <end position="12"/>
    </location>
</feature>
<comment type="caution">
    <text evidence="3">The sequence shown here is derived from an EMBL/GenBank/DDBJ whole genome shotgun (WGS) entry which is preliminary data.</text>
</comment>
<evidence type="ECO:0000256" key="2">
    <source>
        <dbReference type="SAM" id="Phobius"/>
    </source>
</evidence>
<dbReference type="Pfam" id="PF14155">
    <property type="entry name" value="DUF4307"/>
    <property type="match status" value="1"/>
</dbReference>
<reference evidence="3 4" key="1">
    <citation type="journal article" date="2017" name="Int. J. Syst. Evol. Microbiol.">
        <title>Pseudokineococcus basanitobsidens sp. nov., isolated from volcanic rock.</title>
        <authorList>
            <person name="Lee D.W."/>
            <person name="Park M.Y."/>
            <person name="Kim J.J."/>
            <person name="Kim B.S."/>
        </authorList>
    </citation>
    <scope>NUCLEOTIDE SEQUENCE [LARGE SCALE GENOMIC DNA]</scope>
    <source>
        <strain evidence="3 4">DSM 103726</strain>
    </source>
</reference>
<proteinExistence type="predicted"/>
<evidence type="ECO:0000313" key="4">
    <source>
        <dbReference type="Proteomes" id="UP001387100"/>
    </source>
</evidence>
<keyword evidence="4" id="KW-1185">Reference proteome</keyword>
<keyword evidence="2" id="KW-0812">Transmembrane</keyword>
<dbReference type="EMBL" id="JBBIAA010000019">
    <property type="protein sequence ID" value="MEJ5946268.1"/>
    <property type="molecule type" value="Genomic_DNA"/>
</dbReference>
<organism evidence="3 4">
    <name type="scientific">Pseudokineococcus basanitobsidens</name>
    <dbReference type="NCBI Taxonomy" id="1926649"/>
    <lineage>
        <taxon>Bacteria</taxon>
        <taxon>Bacillati</taxon>
        <taxon>Actinomycetota</taxon>
        <taxon>Actinomycetes</taxon>
        <taxon>Kineosporiales</taxon>
        <taxon>Kineosporiaceae</taxon>
        <taxon>Pseudokineococcus</taxon>
    </lineage>
</organism>
<accession>A0ABU8RME6</accession>
<evidence type="ECO:0000313" key="3">
    <source>
        <dbReference type="EMBL" id="MEJ5946268.1"/>
    </source>
</evidence>
<keyword evidence="2" id="KW-1133">Transmembrane helix</keyword>
<dbReference type="PROSITE" id="PS51318">
    <property type="entry name" value="TAT"/>
    <property type="match status" value="1"/>
</dbReference>
<feature type="region of interest" description="Disordered" evidence="1">
    <location>
        <begin position="1"/>
        <end position="27"/>
    </location>
</feature>
<gene>
    <name evidence="3" type="ORF">WDZ17_13295</name>
</gene>
<dbReference type="InterPro" id="IPR025443">
    <property type="entry name" value="DUF4307"/>
</dbReference>
<dbReference type="Proteomes" id="UP001387100">
    <property type="component" value="Unassembled WGS sequence"/>
</dbReference>
<dbReference type="RefSeq" id="WP_339575652.1">
    <property type="nucleotide sequence ID" value="NZ_JBBIAA010000019.1"/>
</dbReference>
<name>A0ABU8RME6_9ACTN</name>
<keyword evidence="2" id="KW-0472">Membrane</keyword>